<feature type="region of interest" description="Disordered" evidence="2">
    <location>
        <begin position="130"/>
        <end position="159"/>
    </location>
</feature>
<protein>
    <recommendedName>
        <fullName evidence="3">Zn(2)-C6 fungal-type domain-containing protein</fullName>
    </recommendedName>
</protein>
<dbReference type="InterPro" id="IPR021833">
    <property type="entry name" value="DUF3425"/>
</dbReference>
<keyword evidence="1" id="KW-0539">Nucleus</keyword>
<feature type="compositionally biased region" description="Low complexity" evidence="2">
    <location>
        <begin position="190"/>
        <end position="203"/>
    </location>
</feature>
<dbReference type="SMART" id="SM00066">
    <property type="entry name" value="GAL4"/>
    <property type="match status" value="1"/>
</dbReference>
<keyword evidence="5" id="KW-1185">Reference proteome</keyword>
<dbReference type="EMBL" id="KV441483">
    <property type="protein sequence ID" value="OAG18759.1"/>
    <property type="molecule type" value="Genomic_DNA"/>
</dbReference>
<dbReference type="Pfam" id="PF00172">
    <property type="entry name" value="Zn_clus"/>
    <property type="match status" value="1"/>
</dbReference>
<sequence>MDPSERWQSIAPASDEPGQRRPTSDRRKKRQAVAVACVQCRNGKAKCDGTRPQCNRCKENKLSCQYDVAEGVSRAERMKIMKRDSMTGELDDLKRIVTSLRSGTDDQAAAVLARLRLGEAPEDVAKTLPMTASPATSGHPPSLLGQESTDTSGSGMSHESVFDMSKSASKFRQGSSISLASPTSQNAGWSPSASISSSSFAPSGKGKQPATGDAAKEQSFLVPLFDRDDYLLARDEAEEDSEDEDNLQDSRIDPRLLQHASSLDTMRNTAPSSTRPSRSRRPSPHRQNTIRSIYPTHLAGRQPMVNTIRIHPNLNLRNLFGNMPFSSSIRSNHYPGDIQDTQISNLFLPTWAMLPINTMPDPGSLKRAVPSILQQATSLISMGVSIEQIIEIHPNIAALWDKEVYTHSGILSKWAVGMTHGVYMKGNTFSCFGSMYLFWCLMRWMISPSPETYNAIPEWFRPTPNQLFMPHINIVDFIVWPAFRELVVQIPAMQERMEWMMDLSLNLQCDWSFSVGEALCTSEETGQVDLCDAAREVARDLVNWSVGPSFRGYVSNADSYVRIRTEEY</sequence>
<dbReference type="STRING" id="5599.A0A177DIU1"/>
<dbReference type="GO" id="GO:0008270">
    <property type="term" value="F:zinc ion binding"/>
    <property type="evidence" value="ECO:0007669"/>
    <property type="project" value="InterPro"/>
</dbReference>
<dbReference type="RefSeq" id="XP_018384180.1">
    <property type="nucleotide sequence ID" value="XM_018523664.1"/>
</dbReference>
<dbReference type="Pfam" id="PF11905">
    <property type="entry name" value="DUF3425"/>
    <property type="match status" value="1"/>
</dbReference>
<dbReference type="PANTHER" id="PTHR37012:SF2">
    <property type="entry name" value="BZIP DOMAIN-CONTAINING PROTEIN-RELATED"/>
    <property type="match status" value="1"/>
</dbReference>
<dbReference type="GeneID" id="29109258"/>
<dbReference type="OMA" id="LFMPHIN"/>
<evidence type="ECO:0000259" key="3">
    <source>
        <dbReference type="PROSITE" id="PS50048"/>
    </source>
</evidence>
<proteinExistence type="predicted"/>
<dbReference type="VEuPathDB" id="FungiDB:CC77DRAFT_1010661"/>
<organism evidence="4 5">
    <name type="scientific">Alternaria alternata</name>
    <name type="common">Alternaria rot fungus</name>
    <name type="synonym">Torula alternata</name>
    <dbReference type="NCBI Taxonomy" id="5599"/>
    <lineage>
        <taxon>Eukaryota</taxon>
        <taxon>Fungi</taxon>
        <taxon>Dikarya</taxon>
        <taxon>Ascomycota</taxon>
        <taxon>Pezizomycotina</taxon>
        <taxon>Dothideomycetes</taxon>
        <taxon>Pleosporomycetidae</taxon>
        <taxon>Pleosporales</taxon>
        <taxon>Pleosporineae</taxon>
        <taxon>Pleosporaceae</taxon>
        <taxon>Alternaria</taxon>
        <taxon>Alternaria sect. Alternaria</taxon>
        <taxon>Alternaria alternata complex</taxon>
    </lineage>
</organism>
<evidence type="ECO:0000256" key="2">
    <source>
        <dbReference type="SAM" id="MobiDB-lite"/>
    </source>
</evidence>
<dbReference type="SUPFAM" id="SSF57701">
    <property type="entry name" value="Zn2/Cys6 DNA-binding domain"/>
    <property type="match status" value="1"/>
</dbReference>
<feature type="domain" description="Zn(2)-C6 fungal-type" evidence="3">
    <location>
        <begin position="36"/>
        <end position="66"/>
    </location>
</feature>
<evidence type="ECO:0000313" key="5">
    <source>
        <dbReference type="Proteomes" id="UP000077248"/>
    </source>
</evidence>
<dbReference type="PANTHER" id="PTHR37012">
    <property type="entry name" value="B-ZIP TRANSCRIPTION FACTOR (EUROFUNG)-RELATED"/>
    <property type="match status" value="1"/>
</dbReference>
<dbReference type="PROSITE" id="PS50048">
    <property type="entry name" value="ZN2_CY6_FUNGAL_2"/>
    <property type="match status" value="1"/>
</dbReference>
<dbReference type="InterPro" id="IPR001138">
    <property type="entry name" value="Zn2Cys6_DnaBD"/>
</dbReference>
<feature type="compositionally biased region" description="Polar residues" evidence="2">
    <location>
        <begin position="145"/>
        <end position="157"/>
    </location>
</feature>
<dbReference type="CDD" id="cd00067">
    <property type="entry name" value="GAL4"/>
    <property type="match status" value="1"/>
</dbReference>
<dbReference type="Proteomes" id="UP000077248">
    <property type="component" value="Unassembled WGS sequence"/>
</dbReference>
<dbReference type="GO" id="GO:0000981">
    <property type="term" value="F:DNA-binding transcription factor activity, RNA polymerase II-specific"/>
    <property type="evidence" value="ECO:0007669"/>
    <property type="project" value="InterPro"/>
</dbReference>
<accession>A0A177DIU1</accession>
<feature type="region of interest" description="Disordered" evidence="2">
    <location>
        <begin position="1"/>
        <end position="30"/>
    </location>
</feature>
<feature type="region of interest" description="Disordered" evidence="2">
    <location>
        <begin position="176"/>
        <end position="219"/>
    </location>
</feature>
<feature type="compositionally biased region" description="Polar residues" evidence="2">
    <location>
        <begin position="176"/>
        <end position="189"/>
    </location>
</feature>
<dbReference type="InterPro" id="IPR036864">
    <property type="entry name" value="Zn2-C6_fun-type_DNA-bd_sf"/>
</dbReference>
<reference evidence="4 5" key="1">
    <citation type="submission" date="2016-05" db="EMBL/GenBank/DDBJ databases">
        <title>Comparative analysis of secretome profiles of manganese(II)-oxidizing ascomycete fungi.</title>
        <authorList>
            <consortium name="DOE Joint Genome Institute"/>
            <person name="Zeiner C.A."/>
            <person name="Purvine S.O."/>
            <person name="Zink E.M."/>
            <person name="Wu S."/>
            <person name="Pasa-Tolic L."/>
            <person name="Chaput D.L."/>
            <person name="Haridas S."/>
            <person name="Grigoriev I.V."/>
            <person name="Santelli C.M."/>
            <person name="Hansel C.M."/>
        </authorList>
    </citation>
    <scope>NUCLEOTIDE SEQUENCE [LARGE SCALE GENOMIC DNA]</scope>
    <source>
        <strain evidence="4 5">SRC1lrK2f</strain>
    </source>
</reference>
<dbReference type="AlphaFoldDB" id="A0A177DIU1"/>
<feature type="compositionally biased region" description="Polar residues" evidence="2">
    <location>
        <begin position="259"/>
        <end position="270"/>
    </location>
</feature>
<evidence type="ECO:0000313" key="4">
    <source>
        <dbReference type="EMBL" id="OAG18759.1"/>
    </source>
</evidence>
<dbReference type="KEGG" id="aalt:CC77DRAFT_1010661"/>
<feature type="compositionally biased region" description="Acidic residues" evidence="2">
    <location>
        <begin position="236"/>
        <end position="247"/>
    </location>
</feature>
<dbReference type="PROSITE" id="PS00463">
    <property type="entry name" value="ZN2_CY6_FUNGAL_1"/>
    <property type="match status" value="1"/>
</dbReference>
<name>A0A177DIU1_ALTAL</name>
<evidence type="ECO:0000256" key="1">
    <source>
        <dbReference type="ARBA" id="ARBA00023242"/>
    </source>
</evidence>
<gene>
    <name evidence="4" type="ORF">CC77DRAFT_1010661</name>
</gene>
<feature type="region of interest" description="Disordered" evidence="2">
    <location>
        <begin position="236"/>
        <end position="291"/>
    </location>
</feature>
<dbReference type="Gene3D" id="4.10.240.10">
    <property type="entry name" value="Zn(2)-C6 fungal-type DNA-binding domain"/>
    <property type="match status" value="1"/>
</dbReference>